<evidence type="ECO:0000256" key="1">
    <source>
        <dbReference type="ARBA" id="ARBA00007847"/>
    </source>
</evidence>
<keyword evidence="2" id="KW-0413">Isomerase</keyword>
<evidence type="ECO:0000256" key="2">
    <source>
        <dbReference type="ARBA" id="ARBA00023235"/>
    </source>
</evidence>
<comment type="caution">
    <text evidence="3">The sequence shown here is derived from an EMBL/GenBank/DDBJ whole genome shotgun (WGS) entry which is preliminary data.</text>
</comment>
<organism evidence="3 4">
    <name type="scientific">Candidatus Accumulibacter contiguus</name>
    <dbReference type="NCBI Taxonomy" id="2954381"/>
    <lineage>
        <taxon>Bacteria</taxon>
        <taxon>Pseudomonadati</taxon>
        <taxon>Pseudomonadota</taxon>
        <taxon>Betaproteobacteria</taxon>
        <taxon>Candidatus Accumulibacter</taxon>
    </lineage>
</organism>
<dbReference type="SUPFAM" id="SSF53681">
    <property type="entry name" value="Aspartate/glutamate racemase"/>
    <property type="match status" value="2"/>
</dbReference>
<proteinExistence type="inferred from homology"/>
<dbReference type="InterPro" id="IPR001920">
    <property type="entry name" value="Asp/Glu_race"/>
</dbReference>
<dbReference type="NCBIfam" id="TIGR00035">
    <property type="entry name" value="asp_race"/>
    <property type="match status" value="1"/>
</dbReference>
<accession>A0ABX1T4F5</accession>
<dbReference type="Gene3D" id="3.40.50.1860">
    <property type="match status" value="2"/>
</dbReference>
<name>A0ABX1T4F5_9PROT</name>
<dbReference type="PANTHER" id="PTHR21198:SF7">
    <property type="entry name" value="ASPARTATE-GLUTAMATE RACEMASE FAMILY"/>
    <property type="match status" value="1"/>
</dbReference>
<gene>
    <name evidence="3" type="ORF">E4Q08_04240</name>
</gene>
<reference evidence="3" key="1">
    <citation type="submission" date="2019-03" db="EMBL/GenBank/DDBJ databases">
        <title>Metabolic reconstructions from genomes of highly enriched 'Candidatus Accumulibacter' and 'Candidatus Competibacter' bioreactor populations.</title>
        <authorList>
            <person name="Annavajhala M.K."/>
            <person name="Welles L."/>
            <person name="Abbas B."/>
            <person name="Sorokin D."/>
            <person name="Park H."/>
            <person name="Van Loosdrecht M."/>
            <person name="Chandran K."/>
        </authorList>
    </citation>
    <scope>NUCLEOTIDE SEQUENCE</scope>
    <source>
        <strain evidence="3">SBR_L</strain>
    </source>
</reference>
<comment type="similarity">
    <text evidence="1">Belongs to the aspartate/glutamate racemases family.</text>
</comment>
<dbReference type="RefSeq" id="WP_169069513.1">
    <property type="nucleotide sequence ID" value="NZ_JAZKUC010000001.1"/>
</dbReference>
<evidence type="ECO:0000313" key="3">
    <source>
        <dbReference type="EMBL" id="NMQ04522.1"/>
    </source>
</evidence>
<dbReference type="PANTHER" id="PTHR21198">
    <property type="entry name" value="GLUTAMATE RACEMASE"/>
    <property type="match status" value="1"/>
</dbReference>
<dbReference type="InterPro" id="IPR004380">
    <property type="entry name" value="Asp_race"/>
</dbReference>
<evidence type="ECO:0000313" key="4">
    <source>
        <dbReference type="Proteomes" id="UP000886469"/>
    </source>
</evidence>
<dbReference type="EMBL" id="SPMX01000009">
    <property type="protein sequence ID" value="NMQ04522.1"/>
    <property type="molecule type" value="Genomic_DNA"/>
</dbReference>
<dbReference type="PROSITE" id="PS00923">
    <property type="entry name" value="ASP_GLU_RACEMASE_1"/>
    <property type="match status" value="1"/>
</dbReference>
<dbReference type="Pfam" id="PF01177">
    <property type="entry name" value="Asp_Glu_race"/>
    <property type="match status" value="1"/>
</dbReference>
<protein>
    <submittedName>
        <fullName evidence="3">Aspartate/glutamate racemase family protein</fullName>
    </submittedName>
</protein>
<dbReference type="InterPro" id="IPR015942">
    <property type="entry name" value="Asp/Glu/hydantoin_racemase"/>
</dbReference>
<dbReference type="Proteomes" id="UP000886469">
    <property type="component" value="Unassembled WGS sequence"/>
</dbReference>
<dbReference type="InterPro" id="IPR018187">
    <property type="entry name" value="Asp/Glu_racemase_AS_1"/>
</dbReference>
<keyword evidence="4" id="KW-1185">Reference proteome</keyword>
<sequence>MTQPLIGVLGGMGPLATVDFLHKLIVALPARRDQEHVPTVVWNVPQIPDRQRALAGTGESPLPAMLAGIARLNAAGATRIVIPCNTAHLWFDALAAASSVPVIHIADATLAALARATSAVAPVGLIATRGALRAEIYQQRFVAGGIPFHTHTDEELDEFFTPGCYAIKNYELERGGKLLEHAGRLLVERGARRLVLACTEVPIGLTHIDSELLPISIDSTQALAEVCVAYWRQVSPQP</sequence>